<evidence type="ECO:0000256" key="3">
    <source>
        <dbReference type="ARBA" id="ARBA00023163"/>
    </source>
</evidence>
<evidence type="ECO:0000313" key="7">
    <source>
        <dbReference type="Proteomes" id="UP000094487"/>
    </source>
</evidence>
<dbReference type="SUPFAM" id="SSF46689">
    <property type="entry name" value="Homeodomain-like"/>
    <property type="match status" value="1"/>
</dbReference>
<dbReference type="PANTHER" id="PTHR30055">
    <property type="entry name" value="HTH-TYPE TRANSCRIPTIONAL REGULATOR RUTR"/>
    <property type="match status" value="1"/>
</dbReference>
<accession>A0A1E3M1S8</accession>
<evidence type="ECO:0000256" key="4">
    <source>
        <dbReference type="PROSITE-ProRule" id="PRU00335"/>
    </source>
</evidence>
<dbReference type="SUPFAM" id="SSF48498">
    <property type="entry name" value="Tetracyclin repressor-like, C-terminal domain"/>
    <property type="match status" value="1"/>
</dbReference>
<reference evidence="6 7" key="1">
    <citation type="submission" date="2016-08" db="EMBL/GenBank/DDBJ databases">
        <title>Draft genome of the agarase producing Sphingomonas sp. MCT13.</title>
        <authorList>
            <person name="D'Andrea M.M."/>
            <person name="Rossolini G.M."/>
            <person name="Thaller M.C."/>
        </authorList>
    </citation>
    <scope>NUCLEOTIDE SEQUENCE [LARGE SCALE GENOMIC DNA]</scope>
    <source>
        <strain evidence="6 7">MCT13</strain>
    </source>
</reference>
<name>A0A1E3M1S8_9SPHN</name>
<dbReference type="STRING" id="1888892.BFL28_12500"/>
<dbReference type="InterPro" id="IPR001647">
    <property type="entry name" value="HTH_TetR"/>
</dbReference>
<organism evidence="6 7">
    <name type="scientific">Sphingomonas turrisvirgatae</name>
    <dbReference type="NCBI Taxonomy" id="1888892"/>
    <lineage>
        <taxon>Bacteria</taxon>
        <taxon>Pseudomonadati</taxon>
        <taxon>Pseudomonadota</taxon>
        <taxon>Alphaproteobacteria</taxon>
        <taxon>Sphingomonadales</taxon>
        <taxon>Sphingomonadaceae</taxon>
        <taxon>Sphingomonas</taxon>
    </lineage>
</organism>
<dbReference type="Proteomes" id="UP000094487">
    <property type="component" value="Unassembled WGS sequence"/>
</dbReference>
<dbReference type="GO" id="GO:0000976">
    <property type="term" value="F:transcription cis-regulatory region binding"/>
    <property type="evidence" value="ECO:0007669"/>
    <property type="project" value="TreeGrafter"/>
</dbReference>
<evidence type="ECO:0000256" key="1">
    <source>
        <dbReference type="ARBA" id="ARBA00023015"/>
    </source>
</evidence>
<dbReference type="AlphaFoldDB" id="A0A1E3M1S8"/>
<feature type="domain" description="HTH tetR-type" evidence="5">
    <location>
        <begin position="2"/>
        <end position="62"/>
    </location>
</feature>
<evidence type="ECO:0000256" key="2">
    <source>
        <dbReference type="ARBA" id="ARBA00023125"/>
    </source>
</evidence>
<dbReference type="RefSeq" id="WP_069319343.1">
    <property type="nucleotide sequence ID" value="NZ_MDDS01000009.1"/>
</dbReference>
<evidence type="ECO:0000313" key="6">
    <source>
        <dbReference type="EMBL" id="ODP39010.1"/>
    </source>
</evidence>
<protein>
    <recommendedName>
        <fullName evidence="5">HTH tetR-type domain-containing protein</fullName>
    </recommendedName>
</protein>
<dbReference type="InterPro" id="IPR023772">
    <property type="entry name" value="DNA-bd_HTH_TetR-type_CS"/>
</dbReference>
<proteinExistence type="predicted"/>
<dbReference type="Gene3D" id="1.10.357.10">
    <property type="entry name" value="Tetracycline Repressor, domain 2"/>
    <property type="match status" value="1"/>
</dbReference>
<gene>
    <name evidence="6" type="ORF">BFL28_12500</name>
</gene>
<evidence type="ECO:0000259" key="5">
    <source>
        <dbReference type="PROSITE" id="PS50977"/>
    </source>
</evidence>
<feature type="DNA-binding region" description="H-T-H motif" evidence="4">
    <location>
        <begin position="25"/>
        <end position="44"/>
    </location>
</feature>
<sequence length="194" mass="20759">MKYQRERILRATLSCIGDIGLEQTSIESIRKAAGLSTGAIYKHFSGKDEIVTAALHFAAMNEADVPHAWPLLRDDMATVGDERGFEMTSLARTNLQLLASGLRPGPLRDLLQSQMGKTLAVLADRLAAMERAGEIKLLMSPARSARCIAALAEGLTWLGLAAGQDPATISDDIAQGLECLVQSISLTTAAKPSR</sequence>
<dbReference type="EMBL" id="MDDS01000009">
    <property type="protein sequence ID" value="ODP39010.1"/>
    <property type="molecule type" value="Genomic_DNA"/>
</dbReference>
<comment type="caution">
    <text evidence="6">The sequence shown here is derived from an EMBL/GenBank/DDBJ whole genome shotgun (WGS) entry which is preliminary data.</text>
</comment>
<dbReference type="InterPro" id="IPR050109">
    <property type="entry name" value="HTH-type_TetR-like_transc_reg"/>
</dbReference>
<dbReference type="Pfam" id="PF00440">
    <property type="entry name" value="TetR_N"/>
    <property type="match status" value="1"/>
</dbReference>
<dbReference type="GO" id="GO:0003700">
    <property type="term" value="F:DNA-binding transcription factor activity"/>
    <property type="evidence" value="ECO:0007669"/>
    <property type="project" value="TreeGrafter"/>
</dbReference>
<keyword evidence="3" id="KW-0804">Transcription</keyword>
<dbReference type="PANTHER" id="PTHR30055:SF234">
    <property type="entry name" value="HTH-TYPE TRANSCRIPTIONAL REGULATOR BETI"/>
    <property type="match status" value="1"/>
</dbReference>
<dbReference type="PROSITE" id="PS01081">
    <property type="entry name" value="HTH_TETR_1"/>
    <property type="match status" value="1"/>
</dbReference>
<dbReference type="OrthoDB" id="9808189at2"/>
<dbReference type="PROSITE" id="PS50977">
    <property type="entry name" value="HTH_TETR_2"/>
    <property type="match status" value="1"/>
</dbReference>
<dbReference type="InterPro" id="IPR009057">
    <property type="entry name" value="Homeodomain-like_sf"/>
</dbReference>
<keyword evidence="7" id="KW-1185">Reference proteome</keyword>
<keyword evidence="1" id="KW-0805">Transcription regulation</keyword>
<dbReference type="PRINTS" id="PR00455">
    <property type="entry name" value="HTHTETR"/>
</dbReference>
<dbReference type="InterPro" id="IPR036271">
    <property type="entry name" value="Tet_transcr_reg_TetR-rel_C_sf"/>
</dbReference>
<keyword evidence="2 4" id="KW-0238">DNA-binding</keyword>